<reference evidence="1 2" key="1">
    <citation type="journal article" date="2019" name="Nat. Ecol. Evol.">
        <title>Megaphylogeny resolves global patterns of mushroom evolution.</title>
        <authorList>
            <person name="Varga T."/>
            <person name="Krizsan K."/>
            <person name="Foldi C."/>
            <person name="Dima B."/>
            <person name="Sanchez-Garcia M."/>
            <person name="Sanchez-Ramirez S."/>
            <person name="Szollosi G.J."/>
            <person name="Szarkandi J.G."/>
            <person name="Papp V."/>
            <person name="Albert L."/>
            <person name="Andreopoulos W."/>
            <person name="Angelini C."/>
            <person name="Antonin V."/>
            <person name="Barry K.W."/>
            <person name="Bougher N.L."/>
            <person name="Buchanan P."/>
            <person name="Buyck B."/>
            <person name="Bense V."/>
            <person name="Catcheside P."/>
            <person name="Chovatia M."/>
            <person name="Cooper J."/>
            <person name="Damon W."/>
            <person name="Desjardin D."/>
            <person name="Finy P."/>
            <person name="Geml J."/>
            <person name="Haridas S."/>
            <person name="Hughes K."/>
            <person name="Justo A."/>
            <person name="Karasinski D."/>
            <person name="Kautmanova I."/>
            <person name="Kiss B."/>
            <person name="Kocsube S."/>
            <person name="Kotiranta H."/>
            <person name="LaButti K.M."/>
            <person name="Lechner B.E."/>
            <person name="Liimatainen K."/>
            <person name="Lipzen A."/>
            <person name="Lukacs Z."/>
            <person name="Mihaltcheva S."/>
            <person name="Morgado L.N."/>
            <person name="Niskanen T."/>
            <person name="Noordeloos M.E."/>
            <person name="Ohm R.A."/>
            <person name="Ortiz-Santana B."/>
            <person name="Ovrebo C."/>
            <person name="Racz N."/>
            <person name="Riley R."/>
            <person name="Savchenko A."/>
            <person name="Shiryaev A."/>
            <person name="Soop K."/>
            <person name="Spirin V."/>
            <person name="Szebenyi C."/>
            <person name="Tomsovsky M."/>
            <person name="Tulloss R.E."/>
            <person name="Uehling J."/>
            <person name="Grigoriev I.V."/>
            <person name="Vagvolgyi C."/>
            <person name="Papp T."/>
            <person name="Martin F.M."/>
            <person name="Miettinen O."/>
            <person name="Hibbett D.S."/>
            <person name="Nagy L.G."/>
        </authorList>
    </citation>
    <scope>NUCLEOTIDE SEQUENCE [LARGE SCALE GENOMIC DNA]</scope>
    <source>
        <strain evidence="1 2">HHB13444</strain>
    </source>
</reference>
<sequence length="131" mass="14797">MYYTMVQMRGIRISYRRQIGRAIIIDMMSTQGGSENSELASGGLKCDSSCSYWAQTEDRRADASASWWEASWRARPPFTSFNCRSSPLIVRRPFIPLHELAEHLEFQTLRDWTLNVGCLHASCGGCAPCSP</sequence>
<evidence type="ECO:0000313" key="1">
    <source>
        <dbReference type="EMBL" id="TFK92908.1"/>
    </source>
</evidence>
<accession>A0A5C3PYH5</accession>
<name>A0A5C3PYH5_9APHY</name>
<dbReference type="InParanoid" id="A0A5C3PYH5"/>
<dbReference type="EMBL" id="ML210990">
    <property type="protein sequence ID" value="TFK92908.1"/>
    <property type="molecule type" value="Genomic_DNA"/>
</dbReference>
<dbReference type="Proteomes" id="UP000308197">
    <property type="component" value="Unassembled WGS sequence"/>
</dbReference>
<gene>
    <name evidence="1" type="ORF">K466DRAFT_181794</name>
</gene>
<proteinExistence type="predicted"/>
<protein>
    <submittedName>
        <fullName evidence="1">Uncharacterized protein</fullName>
    </submittedName>
</protein>
<organism evidence="1 2">
    <name type="scientific">Polyporus arcularius HHB13444</name>
    <dbReference type="NCBI Taxonomy" id="1314778"/>
    <lineage>
        <taxon>Eukaryota</taxon>
        <taxon>Fungi</taxon>
        <taxon>Dikarya</taxon>
        <taxon>Basidiomycota</taxon>
        <taxon>Agaricomycotina</taxon>
        <taxon>Agaricomycetes</taxon>
        <taxon>Polyporales</taxon>
        <taxon>Polyporaceae</taxon>
        <taxon>Polyporus</taxon>
    </lineage>
</organism>
<evidence type="ECO:0000313" key="2">
    <source>
        <dbReference type="Proteomes" id="UP000308197"/>
    </source>
</evidence>
<dbReference type="AlphaFoldDB" id="A0A5C3PYH5"/>
<keyword evidence="2" id="KW-1185">Reference proteome</keyword>